<evidence type="ECO:0000313" key="3">
    <source>
        <dbReference type="Proteomes" id="UP000217141"/>
    </source>
</evidence>
<dbReference type="PANTHER" id="PTHR43685">
    <property type="entry name" value="GLYCOSYLTRANSFERASE"/>
    <property type="match status" value="1"/>
</dbReference>
<dbReference type="Pfam" id="PF00535">
    <property type="entry name" value="Glycos_transf_2"/>
    <property type="match status" value="1"/>
</dbReference>
<dbReference type="SUPFAM" id="SSF53448">
    <property type="entry name" value="Nucleotide-diphospho-sugar transferases"/>
    <property type="match status" value="1"/>
</dbReference>
<gene>
    <name evidence="2" type="ORF">CJD35_11245</name>
</gene>
<sequence length="305" mass="33788">MWRKPICSKPTTRCTTSCRFRLPAKATSGAASKSRQVAAFTVAIPVYNGERFLAEALRSIAVQNLDGVEVLVSDNASTDGTAAILAEWQDRLPLRVIRRTQTLPMRDHFNALLDDVTSEAYMLLCHDDYLADPAALDLAQAALSDNPDVASVYCDLVYVDDQRRTLAHRRFSRSGRFDPDATGRKCLASGRNLFGIPIAIRRSALGETRYGDDFLYAMDIDLSWSLASKGGAFHIDRPLIANRYSNDNMTWKLLGTTLSEYLGLARKHDSAPGAIGRARLAAVCQFVTAQKLAFRYYARARAWLG</sequence>
<name>A0A249MUB3_SPHXE</name>
<proteinExistence type="predicted"/>
<accession>A0A249MUB3</accession>
<organism evidence="2 3">
    <name type="scientific">Sphingobium xenophagum</name>
    <dbReference type="NCBI Taxonomy" id="121428"/>
    <lineage>
        <taxon>Bacteria</taxon>
        <taxon>Pseudomonadati</taxon>
        <taxon>Pseudomonadota</taxon>
        <taxon>Alphaproteobacteria</taxon>
        <taxon>Sphingomonadales</taxon>
        <taxon>Sphingomonadaceae</taxon>
        <taxon>Sphingobium</taxon>
    </lineage>
</organism>
<feature type="domain" description="Glycosyltransferase 2-like" evidence="1">
    <location>
        <begin position="41"/>
        <end position="181"/>
    </location>
</feature>
<dbReference type="InterPro" id="IPR029044">
    <property type="entry name" value="Nucleotide-diphossugar_trans"/>
</dbReference>
<dbReference type="AlphaFoldDB" id="A0A249MUB3"/>
<protein>
    <recommendedName>
        <fullName evidence="1">Glycosyltransferase 2-like domain-containing protein</fullName>
    </recommendedName>
</protein>
<dbReference type="EMBL" id="CP022745">
    <property type="protein sequence ID" value="ASY44953.1"/>
    <property type="molecule type" value="Genomic_DNA"/>
</dbReference>
<evidence type="ECO:0000259" key="1">
    <source>
        <dbReference type="Pfam" id="PF00535"/>
    </source>
</evidence>
<reference evidence="2 3" key="1">
    <citation type="submission" date="2017-08" db="EMBL/GenBank/DDBJ databases">
        <title>Whole Genome Sequence of Sphingobium hydrophobicum C1: Insights into Adaption to the Electronic-waste Contaminated Sediment.</title>
        <authorList>
            <person name="Song D."/>
            <person name="Chen X."/>
            <person name="Xu M."/>
        </authorList>
    </citation>
    <scope>NUCLEOTIDE SEQUENCE [LARGE SCALE GENOMIC DNA]</scope>
    <source>
        <strain evidence="2 3">C1</strain>
    </source>
</reference>
<dbReference type="Proteomes" id="UP000217141">
    <property type="component" value="Chromosome I"/>
</dbReference>
<dbReference type="InterPro" id="IPR001173">
    <property type="entry name" value="Glyco_trans_2-like"/>
</dbReference>
<dbReference type="InterPro" id="IPR050834">
    <property type="entry name" value="Glycosyltransf_2"/>
</dbReference>
<dbReference type="Gene3D" id="3.90.550.10">
    <property type="entry name" value="Spore Coat Polysaccharide Biosynthesis Protein SpsA, Chain A"/>
    <property type="match status" value="1"/>
</dbReference>
<evidence type="ECO:0000313" key="2">
    <source>
        <dbReference type="EMBL" id="ASY44953.1"/>
    </source>
</evidence>
<dbReference type="PANTHER" id="PTHR43685:SF2">
    <property type="entry name" value="GLYCOSYLTRANSFERASE 2-LIKE DOMAIN-CONTAINING PROTEIN"/>
    <property type="match status" value="1"/>
</dbReference>
<dbReference type="KEGG" id="shyd:CJD35_11245"/>